<feature type="binding site" evidence="17">
    <location>
        <position position="102"/>
    </location>
    <ligand>
        <name>[4Fe-4S] cluster</name>
        <dbReference type="ChEBI" id="CHEBI:49883"/>
    </ligand>
</feature>
<feature type="binding site" evidence="17">
    <location>
        <position position="27"/>
    </location>
    <ligand>
        <name>[4Fe-4S] cluster</name>
        <dbReference type="ChEBI" id="CHEBI:49883"/>
    </ligand>
</feature>
<dbReference type="GO" id="GO:0052693">
    <property type="term" value="F:epoxyqueuosine reductase activity"/>
    <property type="evidence" value="ECO:0007669"/>
    <property type="project" value="UniProtKB-UniRule"/>
</dbReference>
<dbReference type="PANTHER" id="PTHR36701:SF1">
    <property type="entry name" value="EPOXYQUEUOSINE REDUCTASE QUEH"/>
    <property type="match status" value="1"/>
</dbReference>
<dbReference type="EC" id="1.17.99.6" evidence="4 17"/>
<comment type="pathway">
    <text evidence="2 17">tRNA modification; tRNA-queuosine biosynthesis.</text>
</comment>
<keyword evidence="12 17" id="KW-0411">Iron-sulfur</keyword>
<evidence type="ECO:0000256" key="4">
    <source>
        <dbReference type="ARBA" id="ARBA00012622"/>
    </source>
</evidence>
<evidence type="ECO:0000256" key="8">
    <source>
        <dbReference type="ARBA" id="ARBA00022723"/>
    </source>
</evidence>
<keyword evidence="14 17" id="KW-0676">Redox-active center</keyword>
<comment type="catalytic activity">
    <reaction evidence="16 17">
        <text>epoxyqueuosine(34) in tRNA + AH2 = queuosine(34) in tRNA + A + H2O</text>
        <dbReference type="Rhea" id="RHEA:32159"/>
        <dbReference type="Rhea" id="RHEA-COMP:18571"/>
        <dbReference type="Rhea" id="RHEA-COMP:18582"/>
        <dbReference type="ChEBI" id="CHEBI:13193"/>
        <dbReference type="ChEBI" id="CHEBI:15377"/>
        <dbReference type="ChEBI" id="CHEBI:17499"/>
        <dbReference type="ChEBI" id="CHEBI:194431"/>
        <dbReference type="ChEBI" id="CHEBI:194443"/>
        <dbReference type="EC" id="1.17.99.6"/>
    </reaction>
</comment>
<keyword evidence="13 17" id="KW-1015">Disulfide bond</keyword>
<keyword evidence="11 17" id="KW-0408">Iron</keyword>
<feature type="binding site" evidence="17">
    <location>
        <position position="28"/>
    </location>
    <ligand>
        <name>[4Fe-4S] cluster</name>
        <dbReference type="ChEBI" id="CHEBI:49883"/>
    </ligand>
</feature>
<comment type="function">
    <text evidence="1 17">Catalyzes the conversion of epoxyqueuosine (oQ) to queuosine (Q), which is a hypermodified base found in the wobble positions of tRNA(Asp), tRNA(Asn), tRNA(His) and tRNA(Tyr).</text>
</comment>
<evidence type="ECO:0000256" key="2">
    <source>
        <dbReference type="ARBA" id="ARBA00004691"/>
    </source>
</evidence>
<evidence type="ECO:0000256" key="11">
    <source>
        <dbReference type="ARBA" id="ARBA00023004"/>
    </source>
</evidence>
<dbReference type="OrthoDB" id="9801033at2"/>
<protein>
    <recommendedName>
        <fullName evidence="5 17">Epoxyqueuosine reductase QueH</fullName>
        <ecNumber evidence="4 17">1.17.99.6</ecNumber>
    </recommendedName>
    <alternativeName>
        <fullName evidence="15 17">Queuosine biosynthesis protein QueH</fullName>
    </alternativeName>
</protein>
<keyword evidence="9 17" id="KW-0671">Queuosine biosynthesis</keyword>
<dbReference type="GO" id="GO:0008616">
    <property type="term" value="P:tRNA queuosine(34) biosynthetic process"/>
    <property type="evidence" value="ECO:0007669"/>
    <property type="project" value="UniProtKB-UniRule"/>
</dbReference>
<sequence>MPEYSHSNKNNFSVENDVKNCHLLHVCCAPDLAISYLSGARGDIFFYNPNIHPKAEYEKRYAEVIKIAALFKMNVLKVPYNPDLFFKLTKGLQNEPEGGTRCEICIRMRLEKTMEYAKENGYKSVSTTLTASPKKNVAMIVKIGKELEKKYGVEFLPNVYRKSPLYNDAQKLIRKMGIYRQNYCGCIFSIRNSVIVATQETKTVKSGVEV</sequence>
<dbReference type="Pfam" id="PF02677">
    <property type="entry name" value="QueH"/>
    <property type="match status" value="1"/>
</dbReference>
<keyword evidence="6 17" id="KW-0004">4Fe-4S</keyword>
<keyword evidence="7 17" id="KW-0819">tRNA processing</keyword>
<keyword evidence="8 17" id="KW-0479">Metal-binding</keyword>
<evidence type="ECO:0000256" key="13">
    <source>
        <dbReference type="ARBA" id="ARBA00023157"/>
    </source>
</evidence>
<evidence type="ECO:0000256" key="12">
    <source>
        <dbReference type="ARBA" id="ARBA00023014"/>
    </source>
</evidence>
<evidence type="ECO:0000256" key="14">
    <source>
        <dbReference type="ARBA" id="ARBA00023284"/>
    </source>
</evidence>
<feature type="binding site" evidence="17">
    <location>
        <position position="105"/>
    </location>
    <ligand>
        <name>[4Fe-4S] cluster</name>
        <dbReference type="ChEBI" id="CHEBI:49883"/>
    </ligand>
</feature>
<evidence type="ECO:0000256" key="10">
    <source>
        <dbReference type="ARBA" id="ARBA00023002"/>
    </source>
</evidence>
<dbReference type="GO" id="GO:0046872">
    <property type="term" value="F:metal ion binding"/>
    <property type="evidence" value="ECO:0007669"/>
    <property type="project" value="UniProtKB-KW"/>
</dbReference>
<dbReference type="InterPro" id="IPR003828">
    <property type="entry name" value="QueH"/>
</dbReference>
<dbReference type="EMBL" id="DSZT01000157">
    <property type="protein sequence ID" value="HGU42244.1"/>
    <property type="molecule type" value="Genomic_DNA"/>
</dbReference>
<evidence type="ECO:0000256" key="6">
    <source>
        <dbReference type="ARBA" id="ARBA00022485"/>
    </source>
</evidence>
<dbReference type="AlphaFoldDB" id="A0A7C4VVY4"/>
<evidence type="ECO:0000256" key="3">
    <source>
        <dbReference type="ARBA" id="ARBA00008207"/>
    </source>
</evidence>
<accession>A0A7C4VVY4</accession>
<keyword evidence="10 17" id="KW-0560">Oxidoreductase</keyword>
<evidence type="ECO:0000256" key="16">
    <source>
        <dbReference type="ARBA" id="ARBA00047415"/>
    </source>
</evidence>
<comment type="similarity">
    <text evidence="3 17">Belongs to the QueH family.</text>
</comment>
<dbReference type="PANTHER" id="PTHR36701">
    <property type="entry name" value="EPOXYQUEUOSINE REDUCTASE QUEH"/>
    <property type="match status" value="1"/>
</dbReference>
<dbReference type="GO" id="GO:0051539">
    <property type="term" value="F:4 iron, 4 sulfur cluster binding"/>
    <property type="evidence" value="ECO:0007669"/>
    <property type="project" value="UniProtKB-UniRule"/>
</dbReference>
<evidence type="ECO:0000313" key="19">
    <source>
        <dbReference type="EMBL" id="HGU42244.1"/>
    </source>
</evidence>
<reference evidence="19" key="1">
    <citation type="journal article" date="2020" name="mSystems">
        <title>Genome- and Community-Level Interaction Insights into Carbon Utilization and Element Cycling Functions of Hydrothermarchaeota in Hydrothermal Sediment.</title>
        <authorList>
            <person name="Zhou Z."/>
            <person name="Liu Y."/>
            <person name="Xu W."/>
            <person name="Pan J."/>
            <person name="Luo Z.H."/>
            <person name="Li M."/>
        </authorList>
    </citation>
    <scope>NUCLEOTIDE SEQUENCE [LARGE SCALE GENOMIC DNA]</scope>
    <source>
        <strain evidence="19">SpSt-604</strain>
        <strain evidence="18">SpSt-640</strain>
    </source>
</reference>
<name>A0A7C4VVY4_FERPE</name>
<evidence type="ECO:0000256" key="7">
    <source>
        <dbReference type="ARBA" id="ARBA00022694"/>
    </source>
</evidence>
<gene>
    <name evidence="17" type="primary">queH</name>
    <name evidence="19" type="ORF">ENT72_04925</name>
    <name evidence="18" type="ORF">ENU12_01750</name>
</gene>
<evidence type="ECO:0000256" key="9">
    <source>
        <dbReference type="ARBA" id="ARBA00022785"/>
    </source>
</evidence>
<evidence type="ECO:0000256" key="1">
    <source>
        <dbReference type="ARBA" id="ARBA00002268"/>
    </source>
</evidence>
<evidence type="ECO:0000256" key="15">
    <source>
        <dbReference type="ARBA" id="ARBA00031446"/>
    </source>
</evidence>
<comment type="caution">
    <text evidence="19">The sequence shown here is derived from an EMBL/GenBank/DDBJ whole genome shotgun (WGS) entry which is preliminary data.</text>
</comment>
<dbReference type="HAMAP" id="MF_02089">
    <property type="entry name" value="QueH"/>
    <property type="match status" value="1"/>
</dbReference>
<evidence type="ECO:0000313" key="18">
    <source>
        <dbReference type="EMBL" id="HGQ76655.1"/>
    </source>
</evidence>
<dbReference type="UniPathway" id="UPA00392"/>
<evidence type="ECO:0000256" key="17">
    <source>
        <dbReference type="HAMAP-Rule" id="MF_02089"/>
    </source>
</evidence>
<evidence type="ECO:0000256" key="5">
    <source>
        <dbReference type="ARBA" id="ARBA00016895"/>
    </source>
</evidence>
<organism evidence="19">
    <name type="scientific">Fervidobacterium pennivorans</name>
    <dbReference type="NCBI Taxonomy" id="93466"/>
    <lineage>
        <taxon>Bacteria</taxon>
        <taxon>Thermotogati</taxon>
        <taxon>Thermotogota</taxon>
        <taxon>Thermotogae</taxon>
        <taxon>Thermotogales</taxon>
        <taxon>Fervidobacteriaceae</taxon>
        <taxon>Fervidobacterium</taxon>
    </lineage>
</organism>
<feature type="disulfide bond" description="Redox-active" evidence="17">
    <location>
        <begin position="184"/>
        <end position="186"/>
    </location>
</feature>
<proteinExistence type="inferred from homology"/>
<dbReference type="EMBL" id="DTBH01000043">
    <property type="protein sequence ID" value="HGQ76655.1"/>
    <property type="molecule type" value="Genomic_DNA"/>
</dbReference>